<evidence type="ECO:0000256" key="4">
    <source>
        <dbReference type="ARBA" id="ARBA00022842"/>
    </source>
</evidence>
<feature type="binding site" evidence="6">
    <location>
        <position position="168"/>
    </location>
    <ligand>
        <name>Mg(2+)</name>
        <dbReference type="ChEBI" id="CHEBI:18420"/>
        <label>1</label>
    </ligand>
</feature>
<feature type="active site" description="Proton acceptor" evidence="5">
    <location>
        <position position="273"/>
    </location>
</feature>
<comment type="cofactor">
    <cofactor evidence="6">
        <name>Mg(2+)</name>
        <dbReference type="ChEBI" id="CHEBI:18420"/>
    </cofactor>
    <cofactor evidence="6">
        <name>Mn(2+)</name>
        <dbReference type="ChEBI" id="CHEBI:29035"/>
    </cofactor>
    <text evidence="6">Probably binds two magnesium or manganese ions per subunit.</text>
</comment>
<feature type="domain" description="Endonuclease/exonuclease/phosphatase" evidence="8">
    <location>
        <begin position="13"/>
        <end position="273"/>
    </location>
</feature>
<keyword evidence="10" id="KW-1185">Reference proteome</keyword>
<gene>
    <name evidence="9" type="primary">xth</name>
    <name evidence="9" type="ORF">H4F90_09085</name>
</gene>
<dbReference type="PROSITE" id="PS51435">
    <property type="entry name" value="AP_NUCLEASE_F1_4"/>
    <property type="match status" value="1"/>
</dbReference>
<name>A0A839HUY3_9BURK</name>
<feature type="site" description="Transition state stabilizer" evidence="7">
    <location>
        <position position="170"/>
    </location>
</feature>
<dbReference type="Gene3D" id="3.60.10.10">
    <property type="entry name" value="Endonuclease/exonuclease/phosphatase"/>
    <property type="match status" value="1"/>
</dbReference>
<feature type="site" description="Important for catalytic activity" evidence="7">
    <location>
        <position position="247"/>
    </location>
</feature>
<evidence type="ECO:0000256" key="3">
    <source>
        <dbReference type="ARBA" id="ARBA00022801"/>
    </source>
</evidence>
<feature type="active site" description="Proton donor/acceptor" evidence="5">
    <location>
        <position position="168"/>
    </location>
</feature>
<feature type="binding site" evidence="6">
    <location>
        <position position="15"/>
    </location>
    <ligand>
        <name>Mg(2+)</name>
        <dbReference type="ChEBI" id="CHEBI:18420"/>
        <label>1</label>
    </ligand>
</feature>
<protein>
    <submittedName>
        <fullName evidence="9">Exodeoxyribonuclease III</fullName>
        <ecNumber evidence="9">3.1.11.2</ecNumber>
    </submittedName>
</protein>
<dbReference type="GO" id="GO:0006284">
    <property type="term" value="P:base-excision repair"/>
    <property type="evidence" value="ECO:0007669"/>
    <property type="project" value="TreeGrafter"/>
</dbReference>
<accession>A0A839HUY3</accession>
<dbReference type="GO" id="GO:0008081">
    <property type="term" value="F:phosphoric diester hydrolase activity"/>
    <property type="evidence" value="ECO:0007669"/>
    <property type="project" value="TreeGrafter"/>
</dbReference>
<dbReference type="PANTHER" id="PTHR22748">
    <property type="entry name" value="AP ENDONUCLEASE"/>
    <property type="match status" value="1"/>
</dbReference>
<keyword evidence="4 6" id="KW-0460">Magnesium</keyword>
<dbReference type="InterPro" id="IPR036691">
    <property type="entry name" value="Endo/exonu/phosph_ase_sf"/>
</dbReference>
<evidence type="ECO:0000313" key="9">
    <source>
        <dbReference type="EMBL" id="MBB1162134.1"/>
    </source>
</evidence>
<dbReference type="Proteomes" id="UP000586093">
    <property type="component" value="Unassembled WGS sequence"/>
</dbReference>
<keyword evidence="2 6" id="KW-0479">Metal-binding</keyword>
<keyword evidence="3 9" id="KW-0378">Hydrolase</keyword>
<dbReference type="AlphaFoldDB" id="A0A839HUY3"/>
<dbReference type="GO" id="GO:0046872">
    <property type="term" value="F:metal ion binding"/>
    <property type="evidence" value="ECO:0007669"/>
    <property type="project" value="UniProtKB-KW"/>
</dbReference>
<feature type="binding site" evidence="6">
    <location>
        <position position="43"/>
    </location>
    <ligand>
        <name>Mg(2+)</name>
        <dbReference type="ChEBI" id="CHEBI:18420"/>
        <label>1</label>
    </ligand>
</feature>
<dbReference type="SUPFAM" id="SSF56219">
    <property type="entry name" value="DNase I-like"/>
    <property type="match status" value="1"/>
</dbReference>
<feature type="binding site" evidence="6">
    <location>
        <position position="170"/>
    </location>
    <ligand>
        <name>Mg(2+)</name>
        <dbReference type="ChEBI" id="CHEBI:18420"/>
        <label>1</label>
    </ligand>
</feature>
<dbReference type="RefSeq" id="WP_182663738.1">
    <property type="nucleotide sequence ID" value="NZ_JACIVI010000002.1"/>
</dbReference>
<feature type="active site" evidence="5">
    <location>
        <position position="129"/>
    </location>
</feature>
<dbReference type="EMBL" id="JACIVI010000002">
    <property type="protein sequence ID" value="MBB1162134.1"/>
    <property type="molecule type" value="Genomic_DNA"/>
</dbReference>
<feature type="site" description="Interaction with DNA substrate" evidence="7">
    <location>
        <position position="273"/>
    </location>
</feature>
<evidence type="ECO:0000259" key="8">
    <source>
        <dbReference type="Pfam" id="PF03372"/>
    </source>
</evidence>
<evidence type="ECO:0000313" key="10">
    <source>
        <dbReference type="Proteomes" id="UP000586093"/>
    </source>
</evidence>
<sequence length="284" mass="31178">MHRTWGLGVRLVSLNLNGVRSAASKGWMDWAAATAPDLMGVQELKAQAPDLAGRFETVAGLQGHFHCAEKKGYSGVGLYSRVAPSEVRIGLGAADPSGEFDAEGRWVELRFDGAGQAHGFGKLSIISCYFPSGSSSEERQQAKFRFLDRMAPLLRALAAEREFILVGDVNIAHREIDLKNWKGNLKNSGFLPEERAWMDALLRPATEGGGGLVDVHRMLRPEDGGEAYTWWSNRGQAWAKNVGWRIDYQLATPRVAATAQAVSVYKAQRFSDHAPLTVDYGFTL</sequence>
<dbReference type="CDD" id="cd10281">
    <property type="entry name" value="Nape_like_AP-endo"/>
    <property type="match status" value="1"/>
</dbReference>
<dbReference type="InterPro" id="IPR004808">
    <property type="entry name" value="AP_endonuc_1"/>
</dbReference>
<dbReference type="Pfam" id="PF03372">
    <property type="entry name" value="Exo_endo_phos"/>
    <property type="match status" value="1"/>
</dbReference>
<evidence type="ECO:0000256" key="6">
    <source>
        <dbReference type="PIRSR" id="PIRSR604808-2"/>
    </source>
</evidence>
<organism evidence="9 10">
    <name type="scientific">Aquariibacter albus</name>
    <dbReference type="NCBI Taxonomy" id="2759899"/>
    <lineage>
        <taxon>Bacteria</taxon>
        <taxon>Pseudomonadati</taxon>
        <taxon>Pseudomonadota</taxon>
        <taxon>Betaproteobacteria</taxon>
        <taxon>Burkholderiales</taxon>
        <taxon>Sphaerotilaceae</taxon>
        <taxon>Aquariibacter</taxon>
    </lineage>
</organism>
<evidence type="ECO:0000256" key="2">
    <source>
        <dbReference type="ARBA" id="ARBA00022723"/>
    </source>
</evidence>
<dbReference type="GO" id="GO:0003906">
    <property type="term" value="F:DNA-(apurinic or apyrimidinic site) endonuclease activity"/>
    <property type="evidence" value="ECO:0007669"/>
    <property type="project" value="TreeGrafter"/>
</dbReference>
<reference evidence="9 10" key="1">
    <citation type="submission" date="2020-08" db="EMBL/GenBank/DDBJ databases">
        <title>Aquariorum lacteus gen. nov., sp. nov., a new member of the family Comamonadaceae, isolated from freshwater aquarium.</title>
        <authorList>
            <person name="Chun S.-J."/>
        </authorList>
    </citation>
    <scope>NUCLEOTIDE SEQUENCE [LARGE SCALE GENOMIC DNA]</scope>
    <source>
        <strain evidence="9 10">SJAQ100</strain>
    </source>
</reference>
<dbReference type="NCBIfam" id="TIGR00195">
    <property type="entry name" value="exoDNase_III"/>
    <property type="match status" value="1"/>
</dbReference>
<comment type="caution">
    <text evidence="9">The sequence shown here is derived from an EMBL/GenBank/DDBJ whole genome shotgun (WGS) entry which is preliminary data.</text>
</comment>
<evidence type="ECO:0000256" key="7">
    <source>
        <dbReference type="PIRSR" id="PIRSR604808-3"/>
    </source>
</evidence>
<feature type="binding site" evidence="6">
    <location>
        <position position="272"/>
    </location>
    <ligand>
        <name>Mg(2+)</name>
        <dbReference type="ChEBI" id="CHEBI:18420"/>
        <label>1</label>
    </ligand>
</feature>
<comment type="similarity">
    <text evidence="1">Belongs to the DNA repair enzymes AP/ExoA family.</text>
</comment>
<proteinExistence type="inferred from homology"/>
<feature type="binding site" evidence="6">
    <location>
        <position position="273"/>
    </location>
    <ligand>
        <name>Mg(2+)</name>
        <dbReference type="ChEBI" id="CHEBI:18420"/>
        <label>1</label>
    </ligand>
</feature>
<dbReference type="PANTHER" id="PTHR22748:SF6">
    <property type="entry name" value="DNA-(APURINIC OR APYRIMIDINIC SITE) ENDONUCLEASE"/>
    <property type="match status" value="1"/>
</dbReference>
<dbReference type="InterPro" id="IPR005135">
    <property type="entry name" value="Endo/exonuclease/phosphatase"/>
</dbReference>
<dbReference type="GO" id="GO:0008311">
    <property type="term" value="F:double-stranded DNA 3'-5' DNA exonuclease activity"/>
    <property type="evidence" value="ECO:0007669"/>
    <property type="project" value="UniProtKB-EC"/>
</dbReference>
<dbReference type="EC" id="3.1.11.2" evidence="9"/>
<dbReference type="NCBIfam" id="TIGR00633">
    <property type="entry name" value="xth"/>
    <property type="match status" value="1"/>
</dbReference>
<keyword evidence="6" id="KW-0464">Manganese</keyword>
<evidence type="ECO:0000256" key="1">
    <source>
        <dbReference type="ARBA" id="ARBA00007092"/>
    </source>
</evidence>
<evidence type="ECO:0000256" key="5">
    <source>
        <dbReference type="PIRSR" id="PIRSR604808-1"/>
    </source>
</evidence>